<evidence type="ECO:0000313" key="2">
    <source>
        <dbReference type="Proteomes" id="UP000178911"/>
    </source>
</evidence>
<sequence>MAAPITHIVLADKVFDEYFPNLSKDKFLVGTSFPDIRYLRVIKREQTHPKNITLSDIKSVESFNGGLLFHILIDRVRENYMQENDIYSLMPASKLITQTLKLLEDELFYDRLENWGLVSSYFDNVLSEELEYPVKEKDVLKWHKLLQSYLSEKPTLETRKDFFEAIYFTEENAKEVEDNLAIIRSNPKVLEIVGSFYKDFDKLLNNA</sequence>
<dbReference type="EMBL" id="MGKJ01000014">
    <property type="protein sequence ID" value="OGN23894.1"/>
    <property type="molecule type" value="Genomic_DNA"/>
</dbReference>
<organism evidence="1 2">
    <name type="scientific">Candidatus Yanofskybacteria bacterium RIFCSPLOWO2_01_FULL_43_22</name>
    <dbReference type="NCBI Taxonomy" id="1802695"/>
    <lineage>
        <taxon>Bacteria</taxon>
        <taxon>Candidatus Yanofskyibacteriota</taxon>
    </lineage>
</organism>
<gene>
    <name evidence="1" type="ORF">A3A13_02285</name>
</gene>
<protein>
    <recommendedName>
        <fullName evidence="3">Phospholipase C/D domain-containing protein</fullName>
    </recommendedName>
</protein>
<name>A0A1F8GET5_9BACT</name>
<evidence type="ECO:0000313" key="1">
    <source>
        <dbReference type="EMBL" id="OGN23894.1"/>
    </source>
</evidence>
<proteinExistence type="predicted"/>
<comment type="caution">
    <text evidence="1">The sequence shown here is derived from an EMBL/GenBank/DDBJ whole genome shotgun (WGS) entry which is preliminary data.</text>
</comment>
<dbReference type="Proteomes" id="UP000178911">
    <property type="component" value="Unassembled WGS sequence"/>
</dbReference>
<accession>A0A1F8GET5</accession>
<evidence type="ECO:0008006" key="3">
    <source>
        <dbReference type="Google" id="ProtNLM"/>
    </source>
</evidence>
<reference evidence="1 2" key="1">
    <citation type="journal article" date="2016" name="Nat. Commun.">
        <title>Thousands of microbial genomes shed light on interconnected biogeochemical processes in an aquifer system.</title>
        <authorList>
            <person name="Anantharaman K."/>
            <person name="Brown C.T."/>
            <person name="Hug L.A."/>
            <person name="Sharon I."/>
            <person name="Castelle C.J."/>
            <person name="Probst A.J."/>
            <person name="Thomas B.C."/>
            <person name="Singh A."/>
            <person name="Wilkins M.J."/>
            <person name="Karaoz U."/>
            <person name="Brodie E.L."/>
            <person name="Williams K.H."/>
            <person name="Hubbard S.S."/>
            <person name="Banfield J.F."/>
        </authorList>
    </citation>
    <scope>NUCLEOTIDE SEQUENCE [LARGE SCALE GENOMIC DNA]</scope>
</reference>
<dbReference type="AlphaFoldDB" id="A0A1F8GET5"/>